<name>A0AAN9F6A9_CROPI</name>
<organism evidence="2 3">
    <name type="scientific">Crotalaria pallida</name>
    <name type="common">Smooth rattlebox</name>
    <name type="synonym">Crotalaria striata</name>
    <dbReference type="NCBI Taxonomy" id="3830"/>
    <lineage>
        <taxon>Eukaryota</taxon>
        <taxon>Viridiplantae</taxon>
        <taxon>Streptophyta</taxon>
        <taxon>Embryophyta</taxon>
        <taxon>Tracheophyta</taxon>
        <taxon>Spermatophyta</taxon>
        <taxon>Magnoliopsida</taxon>
        <taxon>eudicotyledons</taxon>
        <taxon>Gunneridae</taxon>
        <taxon>Pentapetalae</taxon>
        <taxon>rosids</taxon>
        <taxon>fabids</taxon>
        <taxon>Fabales</taxon>
        <taxon>Fabaceae</taxon>
        <taxon>Papilionoideae</taxon>
        <taxon>50 kb inversion clade</taxon>
        <taxon>genistoids sensu lato</taxon>
        <taxon>core genistoids</taxon>
        <taxon>Crotalarieae</taxon>
        <taxon>Crotalaria</taxon>
    </lineage>
</organism>
<dbReference type="Proteomes" id="UP001372338">
    <property type="component" value="Unassembled WGS sequence"/>
</dbReference>
<dbReference type="EMBL" id="JAYWIO010000004">
    <property type="protein sequence ID" value="KAK7268561.1"/>
    <property type="molecule type" value="Genomic_DNA"/>
</dbReference>
<evidence type="ECO:0000256" key="1">
    <source>
        <dbReference type="SAM" id="MobiDB-lite"/>
    </source>
</evidence>
<feature type="compositionally biased region" description="Acidic residues" evidence="1">
    <location>
        <begin position="93"/>
        <end position="123"/>
    </location>
</feature>
<reference evidence="2 3" key="1">
    <citation type="submission" date="2024-01" db="EMBL/GenBank/DDBJ databases">
        <title>The genomes of 5 underutilized Papilionoideae crops provide insights into root nodulation and disease resistanc.</title>
        <authorList>
            <person name="Yuan L."/>
        </authorList>
    </citation>
    <scope>NUCLEOTIDE SEQUENCE [LARGE SCALE GENOMIC DNA]</scope>
    <source>
        <strain evidence="2">ZHUSHIDOU_FW_LH</strain>
        <tissue evidence="2">Leaf</tissue>
    </source>
</reference>
<evidence type="ECO:0000313" key="2">
    <source>
        <dbReference type="EMBL" id="KAK7268561.1"/>
    </source>
</evidence>
<comment type="caution">
    <text evidence="2">The sequence shown here is derived from an EMBL/GenBank/DDBJ whole genome shotgun (WGS) entry which is preliminary data.</text>
</comment>
<keyword evidence="3" id="KW-1185">Reference proteome</keyword>
<feature type="region of interest" description="Disordered" evidence="1">
    <location>
        <begin position="76"/>
        <end position="146"/>
    </location>
</feature>
<proteinExistence type="predicted"/>
<evidence type="ECO:0000313" key="3">
    <source>
        <dbReference type="Proteomes" id="UP001372338"/>
    </source>
</evidence>
<protein>
    <submittedName>
        <fullName evidence="2">Uncharacterized protein</fullName>
    </submittedName>
</protein>
<feature type="region of interest" description="Disordered" evidence="1">
    <location>
        <begin position="20"/>
        <end position="39"/>
    </location>
</feature>
<sequence>MRDKLIMEIERSNAIGADANIGGATFSNEGVLDPSSNYSRKKSIRRCSVCHVRGHNKRSCPGFYDDEVFDDEHLDEVSPQELDEDVADRTSQVDEEDDESEYSDEDDYEEDDESEYSDEDEDHYDAFDEMQPASFHVPTAATHDDR</sequence>
<dbReference type="AlphaFoldDB" id="A0AAN9F6A9"/>
<accession>A0AAN9F6A9</accession>
<gene>
    <name evidence="2" type="ORF">RIF29_21262</name>
</gene>